<accession>A0A4S2KCF9</accession>
<dbReference type="InterPro" id="IPR001525">
    <property type="entry name" value="C5_MeTfrase"/>
</dbReference>
<dbReference type="Gene3D" id="3.40.50.150">
    <property type="entry name" value="Vaccinia Virus protein VP39"/>
    <property type="match status" value="1"/>
</dbReference>
<dbReference type="InterPro" id="IPR050750">
    <property type="entry name" value="C5-MTase"/>
</dbReference>
<dbReference type="PANTHER" id="PTHR46098:SF1">
    <property type="entry name" value="TRNA (CYTOSINE(38)-C(5))-METHYLTRANSFERASE"/>
    <property type="match status" value="1"/>
</dbReference>
<dbReference type="STRING" id="300112.A0A4S2KCF9"/>
<dbReference type="GO" id="GO:0005634">
    <property type="term" value="C:nucleus"/>
    <property type="evidence" value="ECO:0007669"/>
    <property type="project" value="TreeGrafter"/>
</dbReference>
<evidence type="ECO:0000256" key="3">
    <source>
        <dbReference type="ARBA" id="ARBA00022691"/>
    </source>
</evidence>
<keyword evidence="3 4" id="KW-0949">S-adenosyl-L-methionine</keyword>
<dbReference type="NCBIfam" id="TIGR00675">
    <property type="entry name" value="dcm"/>
    <property type="match status" value="1"/>
</dbReference>
<evidence type="ECO:0000256" key="1">
    <source>
        <dbReference type="ARBA" id="ARBA00022603"/>
    </source>
</evidence>
<dbReference type="Gene3D" id="3.90.120.10">
    <property type="entry name" value="DNA Methylase, subunit A, domain 2"/>
    <property type="match status" value="1"/>
</dbReference>
<dbReference type="Proteomes" id="UP000310200">
    <property type="component" value="Unassembled WGS sequence"/>
</dbReference>
<organism evidence="6 7">
    <name type="scientific">Temnothorax longispinosus</name>
    <dbReference type="NCBI Taxonomy" id="300112"/>
    <lineage>
        <taxon>Eukaryota</taxon>
        <taxon>Metazoa</taxon>
        <taxon>Ecdysozoa</taxon>
        <taxon>Arthropoda</taxon>
        <taxon>Hexapoda</taxon>
        <taxon>Insecta</taxon>
        <taxon>Pterygota</taxon>
        <taxon>Neoptera</taxon>
        <taxon>Endopterygota</taxon>
        <taxon>Hymenoptera</taxon>
        <taxon>Apocrita</taxon>
        <taxon>Aculeata</taxon>
        <taxon>Formicoidea</taxon>
        <taxon>Formicidae</taxon>
        <taxon>Myrmicinae</taxon>
        <taxon>Temnothorax</taxon>
    </lineage>
</organism>
<evidence type="ECO:0000313" key="6">
    <source>
        <dbReference type="EMBL" id="TGZ47002.1"/>
    </source>
</evidence>
<evidence type="ECO:0000256" key="4">
    <source>
        <dbReference type="PROSITE-ProRule" id="PRU01016"/>
    </source>
</evidence>
<dbReference type="EMBL" id="QBLH01002780">
    <property type="protein sequence ID" value="TGZ47002.1"/>
    <property type="molecule type" value="Genomic_DNA"/>
</dbReference>
<keyword evidence="1 4" id="KW-0489">Methyltransferase</keyword>
<dbReference type="GO" id="GO:0032259">
    <property type="term" value="P:methylation"/>
    <property type="evidence" value="ECO:0007669"/>
    <property type="project" value="UniProtKB-KW"/>
</dbReference>
<comment type="caution">
    <text evidence="6">The sequence shown here is derived from an EMBL/GenBank/DDBJ whole genome shotgun (WGS) entry which is preliminary data.</text>
</comment>
<dbReference type="GO" id="GO:0008168">
    <property type="term" value="F:methyltransferase activity"/>
    <property type="evidence" value="ECO:0007669"/>
    <property type="project" value="UniProtKB-KW"/>
</dbReference>
<dbReference type="PANTHER" id="PTHR46098">
    <property type="entry name" value="TRNA (CYTOSINE(38)-C(5))-METHYLTRANSFERASE"/>
    <property type="match status" value="1"/>
</dbReference>
<evidence type="ECO:0008006" key="8">
    <source>
        <dbReference type="Google" id="ProtNLM"/>
    </source>
</evidence>
<feature type="non-terminal residue" evidence="6">
    <location>
        <position position="469"/>
    </location>
</feature>
<dbReference type="PROSITE" id="PS51679">
    <property type="entry name" value="SAM_MT_C5"/>
    <property type="match status" value="1"/>
</dbReference>
<sequence>MKVLELYSGIGGMHYALRESGIAAKVVAAIDINPVANDVYHHNFPETALMNRNIQSINAQELTKLDADVILMSPPCQPFTRLGLKKDALDNRTCSLLHILNLIPELKSLKYILLENVKGFEMSAMRNKLVNCIENCGYIYRELILSPCQFGIPNTRHRYYLLAKRSNLKFCFKQSSVESSLPPELFESLPKSEHSVLAEKKGKINPRSGRLCYTLDNILENTEQSRYSLPSKLLQKRAWVLDIRTSESSGSCCFTKGYGHYAEGTGSVYCPFTDDTIRSKYNEAGSRENDSDTQMRILSDLKLRFFSPKEVCRLMCFPEDFRFPKHITDRQKYRLLGNSINIHVLIGISELFYMFSKSGGIMIFFSWANFFSAWYFECQDSISSLIRLLSSCIFSISRYSWVFSDSNSSFCSMRFMRQLAAYPLFFRVRLRCFIRTISSRDSPRSFNCLFKSRTDIVTSSSSLMSRHGP</sequence>
<feature type="active site" evidence="4">
    <location>
        <position position="76"/>
    </location>
</feature>
<dbReference type="AlphaFoldDB" id="A0A4S2KCF9"/>
<dbReference type="PRINTS" id="PR00105">
    <property type="entry name" value="C5METTRFRASE"/>
</dbReference>
<dbReference type="InterPro" id="IPR029063">
    <property type="entry name" value="SAM-dependent_MTases_sf"/>
</dbReference>
<dbReference type="SUPFAM" id="SSF53335">
    <property type="entry name" value="S-adenosyl-L-methionine-dependent methyltransferases"/>
    <property type="match status" value="1"/>
</dbReference>
<protein>
    <recommendedName>
        <fullName evidence="8">tRNA (Cytosine-5-)-methyltransferase</fullName>
    </recommendedName>
</protein>
<reference evidence="6 7" key="1">
    <citation type="journal article" date="2019" name="Philos. Trans. R. Soc. Lond., B, Biol. Sci.">
        <title>Ant behaviour and brain gene expression of defending hosts depend on the ecological success of the intruding social parasite.</title>
        <authorList>
            <person name="Kaur R."/>
            <person name="Stoldt M."/>
            <person name="Jongepier E."/>
            <person name="Feldmeyer B."/>
            <person name="Menzel F."/>
            <person name="Bornberg-Bauer E."/>
            <person name="Foitzik S."/>
        </authorList>
    </citation>
    <scope>NUCLEOTIDE SEQUENCE [LARGE SCALE GENOMIC DNA]</scope>
    <source>
        <tissue evidence="6">Whole body</tissue>
    </source>
</reference>
<dbReference type="Pfam" id="PF00145">
    <property type="entry name" value="DNA_methylase"/>
    <property type="match status" value="1"/>
</dbReference>
<evidence type="ECO:0000256" key="2">
    <source>
        <dbReference type="ARBA" id="ARBA00022679"/>
    </source>
</evidence>
<evidence type="ECO:0000313" key="7">
    <source>
        <dbReference type="Proteomes" id="UP000310200"/>
    </source>
</evidence>
<keyword evidence="2 4" id="KW-0808">Transferase</keyword>
<proteinExistence type="inferred from homology"/>
<keyword evidence="7" id="KW-1185">Reference proteome</keyword>
<name>A0A4S2KCF9_9HYME</name>
<comment type="similarity">
    <text evidence="4 5">Belongs to the class I-like SAM-binding methyltransferase superfamily. C5-methyltransferase family.</text>
</comment>
<gene>
    <name evidence="6" type="ORF">DBV15_03052</name>
</gene>
<evidence type="ECO:0000256" key="5">
    <source>
        <dbReference type="RuleBase" id="RU000416"/>
    </source>
</evidence>